<dbReference type="GO" id="GO:0004493">
    <property type="term" value="F:methylmalonyl-CoA epimerase activity"/>
    <property type="evidence" value="ECO:0007669"/>
    <property type="project" value="TreeGrafter"/>
</dbReference>
<dbReference type="SUPFAM" id="SSF54593">
    <property type="entry name" value="Glyoxalase/Bleomycin resistance protein/Dihydroxybiphenyl dioxygenase"/>
    <property type="match status" value="1"/>
</dbReference>
<dbReference type="PROSITE" id="PS51819">
    <property type="entry name" value="VOC"/>
    <property type="match status" value="1"/>
</dbReference>
<dbReference type="PANTHER" id="PTHR43048">
    <property type="entry name" value="METHYLMALONYL-COA EPIMERASE"/>
    <property type="match status" value="1"/>
</dbReference>
<proteinExistence type="predicted"/>
<evidence type="ECO:0000313" key="4">
    <source>
        <dbReference type="EMBL" id="QJA78980.1"/>
    </source>
</evidence>
<dbReference type="GO" id="GO:0046872">
    <property type="term" value="F:metal ion binding"/>
    <property type="evidence" value="ECO:0007669"/>
    <property type="project" value="UniProtKB-KW"/>
</dbReference>
<dbReference type="InterPro" id="IPR018146">
    <property type="entry name" value="Glyoxalase_1_CS"/>
</dbReference>
<feature type="domain" description="VOC" evidence="2">
    <location>
        <begin position="4"/>
        <end position="134"/>
    </location>
</feature>
<evidence type="ECO:0000259" key="2">
    <source>
        <dbReference type="PROSITE" id="PS51819"/>
    </source>
</evidence>
<protein>
    <submittedName>
        <fullName evidence="4">Putative glyoxalase</fullName>
    </submittedName>
</protein>
<sequence>MITGIRHTAIMVNDIEKSLGFYRDLLGFKVIRDEIERGRHVEGIFDKGVYYREVKLSITDSLEEGTVIELIEKKMVPIDFAHIALRVDDIEKEYKKLEEAGVEFTCPPVVSEDGYAKITCCVDPSGYVIELVEIL</sequence>
<dbReference type="InterPro" id="IPR037523">
    <property type="entry name" value="VOC_core"/>
</dbReference>
<dbReference type="GO" id="GO:0046491">
    <property type="term" value="P:L-methylmalonyl-CoA metabolic process"/>
    <property type="evidence" value="ECO:0007669"/>
    <property type="project" value="TreeGrafter"/>
</dbReference>
<dbReference type="EMBL" id="MT142362">
    <property type="protein sequence ID" value="QJA78980.1"/>
    <property type="molecule type" value="Genomic_DNA"/>
</dbReference>
<name>A0A6M3KAT7_9ZZZZ</name>
<dbReference type="EMBL" id="MT141471">
    <property type="protein sequence ID" value="QJA62450.1"/>
    <property type="molecule type" value="Genomic_DNA"/>
</dbReference>
<dbReference type="InterPro" id="IPR051785">
    <property type="entry name" value="MMCE/EMCE_epimerase"/>
</dbReference>
<dbReference type="PANTHER" id="PTHR43048:SF3">
    <property type="entry name" value="METHYLMALONYL-COA EPIMERASE, MITOCHONDRIAL"/>
    <property type="match status" value="1"/>
</dbReference>
<organism evidence="4">
    <name type="scientific">viral metagenome</name>
    <dbReference type="NCBI Taxonomy" id="1070528"/>
    <lineage>
        <taxon>unclassified sequences</taxon>
        <taxon>metagenomes</taxon>
        <taxon>organismal metagenomes</taxon>
    </lineage>
</organism>
<keyword evidence="1" id="KW-0479">Metal-binding</keyword>
<gene>
    <name evidence="4" type="ORF">MM415A00956_0006</name>
    <name evidence="3" type="ORF">MM415B00781_0027</name>
</gene>
<dbReference type="PROSITE" id="PS00934">
    <property type="entry name" value="GLYOXALASE_I_1"/>
    <property type="match status" value="1"/>
</dbReference>
<evidence type="ECO:0000256" key="1">
    <source>
        <dbReference type="ARBA" id="ARBA00022723"/>
    </source>
</evidence>
<reference evidence="4" key="1">
    <citation type="submission" date="2020-03" db="EMBL/GenBank/DDBJ databases">
        <title>The deep terrestrial virosphere.</title>
        <authorList>
            <person name="Holmfeldt K."/>
            <person name="Nilsson E."/>
            <person name="Simone D."/>
            <person name="Lopez-Fernandez M."/>
            <person name="Wu X."/>
            <person name="de Brujin I."/>
            <person name="Lundin D."/>
            <person name="Andersson A."/>
            <person name="Bertilsson S."/>
            <person name="Dopson M."/>
        </authorList>
    </citation>
    <scope>NUCLEOTIDE SEQUENCE</scope>
    <source>
        <strain evidence="4">MM415A00956</strain>
        <strain evidence="3">MM415B00781</strain>
    </source>
</reference>
<evidence type="ECO:0000313" key="3">
    <source>
        <dbReference type="EMBL" id="QJA62450.1"/>
    </source>
</evidence>
<dbReference type="GO" id="GO:0004462">
    <property type="term" value="F:lactoylglutathione lyase activity"/>
    <property type="evidence" value="ECO:0007669"/>
    <property type="project" value="InterPro"/>
</dbReference>
<dbReference type="InterPro" id="IPR029068">
    <property type="entry name" value="Glyas_Bleomycin-R_OHBP_Dase"/>
</dbReference>
<dbReference type="InterPro" id="IPR004360">
    <property type="entry name" value="Glyas_Fos-R_dOase_dom"/>
</dbReference>
<dbReference type="CDD" id="cd06587">
    <property type="entry name" value="VOC"/>
    <property type="match status" value="1"/>
</dbReference>
<dbReference type="Gene3D" id="3.10.180.10">
    <property type="entry name" value="2,3-Dihydroxybiphenyl 1,2-Dioxygenase, domain 1"/>
    <property type="match status" value="1"/>
</dbReference>
<dbReference type="Pfam" id="PF00903">
    <property type="entry name" value="Glyoxalase"/>
    <property type="match status" value="1"/>
</dbReference>
<dbReference type="AlphaFoldDB" id="A0A6M3KAT7"/>
<accession>A0A6M3KAT7</accession>